<organism evidence="1 2">
    <name type="scientific">Panagrolaimus superbus</name>
    <dbReference type="NCBI Taxonomy" id="310955"/>
    <lineage>
        <taxon>Eukaryota</taxon>
        <taxon>Metazoa</taxon>
        <taxon>Ecdysozoa</taxon>
        <taxon>Nematoda</taxon>
        <taxon>Chromadorea</taxon>
        <taxon>Rhabditida</taxon>
        <taxon>Tylenchina</taxon>
        <taxon>Panagrolaimomorpha</taxon>
        <taxon>Panagrolaimoidea</taxon>
        <taxon>Panagrolaimidae</taxon>
        <taxon>Panagrolaimus</taxon>
    </lineage>
</organism>
<reference evidence="2" key="1">
    <citation type="submission" date="2022-11" db="UniProtKB">
        <authorList>
            <consortium name="WormBaseParasite"/>
        </authorList>
    </citation>
    <scope>IDENTIFICATION</scope>
</reference>
<name>A0A914ZCX7_9BILA</name>
<evidence type="ECO:0000313" key="1">
    <source>
        <dbReference type="Proteomes" id="UP000887577"/>
    </source>
</evidence>
<accession>A0A914ZCX7</accession>
<dbReference type="WBParaSite" id="PSU_v2.g8107.t1">
    <property type="protein sequence ID" value="PSU_v2.g8107.t1"/>
    <property type="gene ID" value="PSU_v2.g8107"/>
</dbReference>
<keyword evidence="1" id="KW-1185">Reference proteome</keyword>
<protein>
    <submittedName>
        <fullName evidence="2">Uncharacterized protein</fullName>
    </submittedName>
</protein>
<dbReference type="AlphaFoldDB" id="A0A914ZCX7"/>
<evidence type="ECO:0000313" key="2">
    <source>
        <dbReference type="WBParaSite" id="PSU_v2.g8107.t1"/>
    </source>
</evidence>
<proteinExistence type="predicted"/>
<dbReference type="Proteomes" id="UP000887577">
    <property type="component" value="Unplaced"/>
</dbReference>
<sequence>MVYVSGTLHPAELRSFVPTLQHVSLLNIMNQRYLSYGALVDFCRFIPETVKSFMFDSRCTGNSTLIENVMALYGDLYMRRRQCQPCFEKILLIVTDFCQPKALEVQIRRLVDMLIDVPAAYASIITTLPADDAILDSLLRHNFKRARPGHFFNINRCFEKYDYWRTTVDGKTVTIGFLDPTAPPLPEAHGALI</sequence>